<evidence type="ECO:0000313" key="3">
    <source>
        <dbReference type="Proteomes" id="UP000664521"/>
    </source>
</evidence>
<dbReference type="InterPro" id="IPR021842">
    <property type="entry name" value="DUF3435"/>
</dbReference>
<evidence type="ECO:0008006" key="4">
    <source>
        <dbReference type="Google" id="ProtNLM"/>
    </source>
</evidence>
<dbReference type="EMBL" id="CAJPDS010000261">
    <property type="protein sequence ID" value="CAF9941901.1"/>
    <property type="molecule type" value="Genomic_DNA"/>
</dbReference>
<accession>A0A8H3J6V7</accession>
<comment type="caution">
    <text evidence="2">The sequence shown here is derived from an EMBL/GenBank/DDBJ whole genome shotgun (WGS) entry which is preliminary data.</text>
</comment>
<keyword evidence="3" id="KW-1185">Reference proteome</keyword>
<evidence type="ECO:0000256" key="1">
    <source>
        <dbReference type="SAM" id="MobiDB-lite"/>
    </source>
</evidence>
<dbReference type="OrthoDB" id="3544487at2759"/>
<reference evidence="2" key="1">
    <citation type="submission" date="2021-03" db="EMBL/GenBank/DDBJ databases">
        <authorList>
            <person name="Tagirdzhanova G."/>
        </authorList>
    </citation>
    <scope>NUCLEOTIDE SEQUENCE</scope>
</reference>
<dbReference type="PANTHER" id="PTHR37535">
    <property type="entry name" value="FLUG DOMAIN PROTEIN"/>
    <property type="match status" value="1"/>
</dbReference>
<name>A0A8H3J6V7_9LECA</name>
<protein>
    <recommendedName>
        <fullName evidence="4">C2H2-type domain-containing protein</fullName>
    </recommendedName>
</protein>
<dbReference type="AlphaFoldDB" id="A0A8H3J6V7"/>
<evidence type="ECO:0000313" key="2">
    <source>
        <dbReference type="EMBL" id="CAF9941901.1"/>
    </source>
</evidence>
<feature type="compositionally biased region" description="Basic residues" evidence="1">
    <location>
        <begin position="311"/>
        <end position="322"/>
    </location>
</feature>
<dbReference type="Proteomes" id="UP000664521">
    <property type="component" value="Unassembled WGS sequence"/>
</dbReference>
<gene>
    <name evidence="2" type="ORF">HETSPECPRED_004380</name>
</gene>
<feature type="region of interest" description="Disordered" evidence="1">
    <location>
        <begin position="311"/>
        <end position="330"/>
    </location>
</feature>
<dbReference type="PANTHER" id="PTHR37535:SF2">
    <property type="entry name" value="FINGER DOMAIN PROTEIN, PUTATIVE (AFU_ORTHOLOGUE AFUA_6G09300)-RELATED"/>
    <property type="match status" value="1"/>
</dbReference>
<dbReference type="Pfam" id="PF11917">
    <property type="entry name" value="DUF3435"/>
    <property type="match status" value="2"/>
</dbReference>
<proteinExistence type="predicted"/>
<organism evidence="2 3">
    <name type="scientific">Heterodermia speciosa</name>
    <dbReference type="NCBI Taxonomy" id="116794"/>
    <lineage>
        <taxon>Eukaryota</taxon>
        <taxon>Fungi</taxon>
        <taxon>Dikarya</taxon>
        <taxon>Ascomycota</taxon>
        <taxon>Pezizomycotina</taxon>
        <taxon>Lecanoromycetes</taxon>
        <taxon>OSLEUM clade</taxon>
        <taxon>Lecanoromycetidae</taxon>
        <taxon>Caliciales</taxon>
        <taxon>Physciaceae</taxon>
        <taxon>Heterodermia</taxon>
    </lineage>
</organism>
<sequence length="414" mass="48019">MQLVDITSNRSSALLTVCYQHIKVTLLSNLDSEEQPRVLIEIVFQHIKDYFREKDVNEFGISNVSNEPCLLLCFHITMFALLFSNQAFAAFSLTSSERLFCLRIPLEQKQLLIPLCTGEITDAQRNIILQHHNFSVFQKNYASKYMPDTQAAYRGLKPQTALMRAASEMSRTIDSRRPRKLSLVQQVEIDRYSNVRLLRRRPKSLLQTFRDQKRSIASTTTRKALLTKVKERYKKKQPMINIQRQLKGLPMAKQEALQTAEYVFEKRVHVIDALFTFATSSTEEECQRRITAINALIALCKKQESQGFRRRKADTEFKKKRTSVSPPPNLSETLPVECKATQCIFCLRNEDLSAPDRLKTFASRDDLKKHFRRKHLRHHSDGQPIACPHFRCDVILNGAMHLQNHVEVMHKTRT</sequence>